<dbReference type="Proteomes" id="UP001234178">
    <property type="component" value="Unassembled WGS sequence"/>
</dbReference>
<dbReference type="InterPro" id="IPR014752">
    <property type="entry name" value="Arrestin-like_C"/>
</dbReference>
<evidence type="ECO:0000256" key="1">
    <source>
        <dbReference type="ARBA" id="ARBA00005298"/>
    </source>
</evidence>
<dbReference type="PANTHER" id="PTHR11188:SF176">
    <property type="entry name" value="ARRESTIN DOMAIN-CONTAINING PROTEIN 1"/>
    <property type="match status" value="1"/>
</dbReference>
<evidence type="ECO:0000259" key="2">
    <source>
        <dbReference type="Pfam" id="PF00339"/>
    </source>
</evidence>
<dbReference type="EMBL" id="JAOYFB010000038">
    <property type="protein sequence ID" value="KAK4028294.1"/>
    <property type="molecule type" value="Genomic_DNA"/>
</dbReference>
<dbReference type="PANTHER" id="PTHR11188">
    <property type="entry name" value="ARRESTIN DOMAIN CONTAINING PROTEIN"/>
    <property type="match status" value="1"/>
</dbReference>
<comment type="caution">
    <text evidence="3">The sequence shown here is derived from an EMBL/GenBank/DDBJ whole genome shotgun (WGS) entry which is preliminary data.</text>
</comment>
<name>A0ABR0AT56_9CRUS</name>
<dbReference type="InterPro" id="IPR014756">
    <property type="entry name" value="Ig_E-set"/>
</dbReference>
<organism evidence="3 4">
    <name type="scientific">Daphnia magna</name>
    <dbReference type="NCBI Taxonomy" id="35525"/>
    <lineage>
        <taxon>Eukaryota</taxon>
        <taxon>Metazoa</taxon>
        <taxon>Ecdysozoa</taxon>
        <taxon>Arthropoda</taxon>
        <taxon>Crustacea</taxon>
        <taxon>Branchiopoda</taxon>
        <taxon>Diplostraca</taxon>
        <taxon>Cladocera</taxon>
        <taxon>Anomopoda</taxon>
        <taxon>Daphniidae</taxon>
        <taxon>Daphnia</taxon>
    </lineage>
</organism>
<dbReference type="InterPro" id="IPR050357">
    <property type="entry name" value="Arrestin_domain-protein"/>
</dbReference>
<proteinExistence type="inferred from homology"/>
<dbReference type="Gene3D" id="2.60.40.640">
    <property type="match status" value="1"/>
</dbReference>
<gene>
    <name evidence="3" type="ORF">OUZ56_017574</name>
</gene>
<protein>
    <recommendedName>
        <fullName evidence="2">Arrestin-like N-terminal domain-containing protein</fullName>
    </recommendedName>
</protein>
<dbReference type="Pfam" id="PF00339">
    <property type="entry name" value="Arrestin_N"/>
    <property type="match status" value="1"/>
</dbReference>
<feature type="domain" description="Arrestin-like N-terminal" evidence="2">
    <location>
        <begin position="37"/>
        <end position="163"/>
    </location>
</feature>
<accession>A0ABR0AT56</accession>
<keyword evidence="4" id="KW-1185">Reference proteome</keyword>
<sequence>MNSCHWSSHRNLCEKLTCNEVELWFQSSIMGIESLIIVLDNPVGIYFPGEEVSGVVHISNVSSKILKGIYLECQGYAKFCFNELSSQTYYSAEETYLDLKIPLITNEGRETFELVSGAPISICVCTSKKIPSSFQTEMLEKFGYGHVKYSIKVVLKRSSRQANGETCYIPFTGSFEAVMETKLRICARFYS</sequence>
<dbReference type="SUPFAM" id="SSF81296">
    <property type="entry name" value="E set domains"/>
    <property type="match status" value="1"/>
</dbReference>
<reference evidence="3 4" key="1">
    <citation type="journal article" date="2023" name="Nucleic Acids Res.">
        <title>The hologenome of Daphnia magna reveals possible DNA methylation and microbiome-mediated evolution of the host genome.</title>
        <authorList>
            <person name="Chaturvedi A."/>
            <person name="Li X."/>
            <person name="Dhandapani V."/>
            <person name="Marshall H."/>
            <person name="Kissane S."/>
            <person name="Cuenca-Cambronero M."/>
            <person name="Asole G."/>
            <person name="Calvet F."/>
            <person name="Ruiz-Romero M."/>
            <person name="Marangio P."/>
            <person name="Guigo R."/>
            <person name="Rago D."/>
            <person name="Mirbahai L."/>
            <person name="Eastwood N."/>
            <person name="Colbourne J.K."/>
            <person name="Zhou J."/>
            <person name="Mallon E."/>
            <person name="Orsini L."/>
        </authorList>
    </citation>
    <scope>NUCLEOTIDE SEQUENCE [LARGE SCALE GENOMIC DNA]</scope>
    <source>
        <strain evidence="3">LRV0_1</strain>
    </source>
</reference>
<evidence type="ECO:0000313" key="3">
    <source>
        <dbReference type="EMBL" id="KAK4028294.1"/>
    </source>
</evidence>
<comment type="similarity">
    <text evidence="1">Belongs to the arrestin family.</text>
</comment>
<evidence type="ECO:0000313" key="4">
    <source>
        <dbReference type="Proteomes" id="UP001234178"/>
    </source>
</evidence>
<dbReference type="InterPro" id="IPR011021">
    <property type="entry name" value="Arrestin-like_N"/>
</dbReference>